<evidence type="ECO:0000259" key="1">
    <source>
        <dbReference type="Pfam" id="PF06985"/>
    </source>
</evidence>
<dbReference type="EMBL" id="MU003806">
    <property type="protein sequence ID" value="KAF2719884.1"/>
    <property type="molecule type" value="Genomic_DNA"/>
</dbReference>
<protein>
    <submittedName>
        <fullName evidence="2">HET-domain-containing protein</fullName>
    </submittedName>
</protein>
<dbReference type="OrthoDB" id="47007at2759"/>
<dbReference type="PANTHER" id="PTHR33112:SF16">
    <property type="entry name" value="HETEROKARYON INCOMPATIBILITY DOMAIN-CONTAINING PROTEIN"/>
    <property type="match status" value="1"/>
</dbReference>
<name>A0A9P4Q813_9PEZI</name>
<organism evidence="2 3">
    <name type="scientific">Polychaeton citri CBS 116435</name>
    <dbReference type="NCBI Taxonomy" id="1314669"/>
    <lineage>
        <taxon>Eukaryota</taxon>
        <taxon>Fungi</taxon>
        <taxon>Dikarya</taxon>
        <taxon>Ascomycota</taxon>
        <taxon>Pezizomycotina</taxon>
        <taxon>Dothideomycetes</taxon>
        <taxon>Dothideomycetidae</taxon>
        <taxon>Capnodiales</taxon>
        <taxon>Capnodiaceae</taxon>
        <taxon>Polychaeton</taxon>
    </lineage>
</organism>
<dbReference type="Proteomes" id="UP000799441">
    <property type="component" value="Unassembled WGS sequence"/>
</dbReference>
<evidence type="ECO:0000313" key="2">
    <source>
        <dbReference type="EMBL" id="KAF2719884.1"/>
    </source>
</evidence>
<proteinExistence type="predicted"/>
<dbReference type="PANTHER" id="PTHR33112">
    <property type="entry name" value="DOMAIN PROTEIN, PUTATIVE-RELATED"/>
    <property type="match status" value="1"/>
</dbReference>
<sequence length="671" mass="75555">MEICDRCQQIPLETLPRFPSSYTYTGQNIYGIEISYEGGDLDLSDAYILHDSVDDLIASRSGCELCSRIVTKLELFWEANERFESAVWLARPPRVFEKSEIIKSLEYGFVVFLGPCPSDKAILSREGKSLHLIATFGVCVENARPISYHANSEDVISFVKDVLQDCIVRHSTCQKGSSKLPKRVLDVGSTAMDAKFTRLCDTDKDVGIYAALSYCWGVTGEFVTNRDNLGERKMEIPIAKMPKTIRDAIYLARRLDIRYLWVDALCICQDDEGEWAQQAAEMTEVYSNAYVTIAACSAWENSMGCFVSRPKQLTQVELVYDNQEGVEGRLFVFEQSLGPLIEGVNLKLSWEPLSQRAWAFQERVLARRTVLFCSDQVYFECAHGTSAEDGTRSQKRYIDILGTSNPHSSDSPNASPLSEPVWYRMLSDYTSRQLSRSTDKLPAIAGLARIFQSYTQADYVAGLWSDDLVRGLLWEPILQYGQTHTQCDTYIAPSWSWASLEGAVDYFGFAAEFEAGLSLFSVLQHNVQLKTANPFGELTSGWIQLRGPVLPLSLRSERLDNETHLGAYSFKVQSDVEIKDLDFHRDIILDTCSSRFQAPSSVLARYRLSALITFCENASADEPAKLYHFILVGQDATDPLRRSRRLAVSRLYASKDLPDELTGSIQTITLY</sequence>
<gene>
    <name evidence="2" type="ORF">K431DRAFT_295708</name>
</gene>
<dbReference type="AlphaFoldDB" id="A0A9P4Q813"/>
<dbReference type="Pfam" id="PF06985">
    <property type="entry name" value="HET"/>
    <property type="match status" value="1"/>
</dbReference>
<keyword evidence="3" id="KW-1185">Reference proteome</keyword>
<dbReference type="InterPro" id="IPR010730">
    <property type="entry name" value="HET"/>
</dbReference>
<feature type="domain" description="Heterokaryon incompatibility" evidence="1">
    <location>
        <begin position="209"/>
        <end position="362"/>
    </location>
</feature>
<reference evidence="2" key="1">
    <citation type="journal article" date="2020" name="Stud. Mycol.">
        <title>101 Dothideomycetes genomes: a test case for predicting lifestyles and emergence of pathogens.</title>
        <authorList>
            <person name="Haridas S."/>
            <person name="Albert R."/>
            <person name="Binder M."/>
            <person name="Bloem J."/>
            <person name="Labutti K."/>
            <person name="Salamov A."/>
            <person name="Andreopoulos B."/>
            <person name="Baker S."/>
            <person name="Barry K."/>
            <person name="Bills G."/>
            <person name="Bluhm B."/>
            <person name="Cannon C."/>
            <person name="Castanera R."/>
            <person name="Culley D."/>
            <person name="Daum C."/>
            <person name="Ezra D."/>
            <person name="Gonzalez J."/>
            <person name="Henrissat B."/>
            <person name="Kuo A."/>
            <person name="Liang C."/>
            <person name="Lipzen A."/>
            <person name="Lutzoni F."/>
            <person name="Magnuson J."/>
            <person name="Mondo S."/>
            <person name="Nolan M."/>
            <person name="Ohm R."/>
            <person name="Pangilinan J."/>
            <person name="Park H.-J."/>
            <person name="Ramirez L."/>
            <person name="Alfaro M."/>
            <person name="Sun H."/>
            <person name="Tritt A."/>
            <person name="Yoshinaga Y."/>
            <person name="Zwiers L.-H."/>
            <person name="Turgeon B."/>
            <person name="Goodwin S."/>
            <person name="Spatafora J."/>
            <person name="Crous P."/>
            <person name="Grigoriev I."/>
        </authorList>
    </citation>
    <scope>NUCLEOTIDE SEQUENCE</scope>
    <source>
        <strain evidence="2">CBS 116435</strain>
    </source>
</reference>
<accession>A0A9P4Q813</accession>
<evidence type="ECO:0000313" key="3">
    <source>
        <dbReference type="Proteomes" id="UP000799441"/>
    </source>
</evidence>
<comment type="caution">
    <text evidence="2">The sequence shown here is derived from an EMBL/GenBank/DDBJ whole genome shotgun (WGS) entry which is preliminary data.</text>
</comment>